<evidence type="ECO:0000313" key="1">
    <source>
        <dbReference type="EMBL" id="GAV01334.1"/>
    </source>
</evidence>
<evidence type="ECO:0000313" key="2">
    <source>
        <dbReference type="Proteomes" id="UP000186922"/>
    </source>
</evidence>
<accession>A0A1D1VQW1</accession>
<protein>
    <submittedName>
        <fullName evidence="1">Uncharacterized protein</fullName>
    </submittedName>
</protein>
<dbReference type="EMBL" id="BDGG01000007">
    <property type="protein sequence ID" value="GAV01334.1"/>
    <property type="molecule type" value="Genomic_DNA"/>
</dbReference>
<proteinExistence type="predicted"/>
<comment type="caution">
    <text evidence="1">The sequence shown here is derived from an EMBL/GenBank/DDBJ whole genome shotgun (WGS) entry which is preliminary data.</text>
</comment>
<keyword evidence="2" id="KW-1185">Reference proteome</keyword>
<name>A0A1D1VQW1_RAMVA</name>
<sequence length="72" mass="8366">MFLLETNNGETSNQYLTALKDVWRNQSATVYGYSYKATEMVRYRPVNPVIQITEPCASSNRFRRTPPVRTPH</sequence>
<dbReference type="Proteomes" id="UP000186922">
    <property type="component" value="Unassembled WGS sequence"/>
</dbReference>
<dbReference type="AlphaFoldDB" id="A0A1D1VQW1"/>
<organism evidence="1 2">
    <name type="scientific">Ramazzottius varieornatus</name>
    <name type="common">Water bear</name>
    <name type="synonym">Tardigrade</name>
    <dbReference type="NCBI Taxonomy" id="947166"/>
    <lineage>
        <taxon>Eukaryota</taxon>
        <taxon>Metazoa</taxon>
        <taxon>Ecdysozoa</taxon>
        <taxon>Tardigrada</taxon>
        <taxon>Eutardigrada</taxon>
        <taxon>Parachela</taxon>
        <taxon>Hypsibioidea</taxon>
        <taxon>Ramazzottiidae</taxon>
        <taxon>Ramazzottius</taxon>
    </lineage>
</organism>
<reference evidence="1 2" key="1">
    <citation type="journal article" date="2016" name="Nat. Commun.">
        <title>Extremotolerant tardigrade genome and improved radiotolerance of human cultured cells by tardigrade-unique protein.</title>
        <authorList>
            <person name="Hashimoto T."/>
            <person name="Horikawa D.D."/>
            <person name="Saito Y."/>
            <person name="Kuwahara H."/>
            <person name="Kozuka-Hata H."/>
            <person name="Shin-I T."/>
            <person name="Minakuchi Y."/>
            <person name="Ohishi K."/>
            <person name="Motoyama A."/>
            <person name="Aizu T."/>
            <person name="Enomoto A."/>
            <person name="Kondo K."/>
            <person name="Tanaka S."/>
            <person name="Hara Y."/>
            <person name="Koshikawa S."/>
            <person name="Sagara H."/>
            <person name="Miura T."/>
            <person name="Yokobori S."/>
            <person name="Miyagawa K."/>
            <person name="Suzuki Y."/>
            <person name="Kubo T."/>
            <person name="Oyama M."/>
            <person name="Kohara Y."/>
            <person name="Fujiyama A."/>
            <person name="Arakawa K."/>
            <person name="Katayama T."/>
            <person name="Toyoda A."/>
            <person name="Kunieda T."/>
        </authorList>
    </citation>
    <scope>NUCLEOTIDE SEQUENCE [LARGE SCALE GENOMIC DNA]</scope>
    <source>
        <strain evidence="1 2">YOKOZUNA-1</strain>
    </source>
</reference>
<gene>
    <name evidence="1" type="primary">RvY_12063</name>
    <name evidence="1" type="synonym">RvY_12063.2</name>
    <name evidence="1" type="ORF">RvY_12063-2</name>
</gene>